<reference evidence="1 2" key="1">
    <citation type="submission" date="2020-04" db="EMBL/GenBank/DDBJ databases">
        <authorList>
            <person name="Hitch T.C.A."/>
            <person name="Wylensek D."/>
            <person name="Clavel T."/>
        </authorList>
    </citation>
    <scope>NUCLEOTIDE SEQUENCE [LARGE SCALE GENOMIC DNA]</scope>
    <source>
        <strain evidence="1 2">Oil-RF-744-FAT-WT-6-1</strain>
    </source>
</reference>
<gene>
    <name evidence="1" type="ORF">HF872_03810</name>
</gene>
<evidence type="ECO:0000313" key="2">
    <source>
        <dbReference type="Proteomes" id="UP000591071"/>
    </source>
</evidence>
<accession>A0A848BU71</accession>
<proteinExistence type="predicted"/>
<protein>
    <submittedName>
        <fullName evidence="1">Uncharacterized protein</fullName>
    </submittedName>
</protein>
<dbReference type="EMBL" id="JABAFG010000004">
    <property type="protein sequence ID" value="NME27754.1"/>
    <property type="molecule type" value="Genomic_DNA"/>
</dbReference>
<dbReference type="Proteomes" id="UP000591071">
    <property type="component" value="Unassembled WGS sequence"/>
</dbReference>
<comment type="caution">
    <text evidence="1">The sequence shown here is derived from an EMBL/GenBank/DDBJ whole genome shotgun (WGS) entry which is preliminary data.</text>
</comment>
<organism evidence="1 2">
    <name type="scientific">Megasphaera hexanoica</name>
    <dbReference type="NCBI Taxonomy" id="1675036"/>
    <lineage>
        <taxon>Bacteria</taxon>
        <taxon>Bacillati</taxon>
        <taxon>Bacillota</taxon>
        <taxon>Negativicutes</taxon>
        <taxon>Veillonellales</taxon>
        <taxon>Veillonellaceae</taxon>
        <taxon>Megasphaera</taxon>
    </lineage>
</organism>
<dbReference type="RefSeq" id="WP_170087287.1">
    <property type="nucleotide sequence ID" value="NZ_JABAFG010000004.1"/>
</dbReference>
<sequence length="142" mass="16539">MDNYEELLEMINEISCRYSVLTDTDELEAFSIMRDSSILQSNFEEMLADCYKLAADKERMAKATEARRSCELSDKPTNGNRMAAFDPEVIRAWKEYSESIKQTKYVEANAKLLSRIYFDCKMIYEACVRRMSKPQDKIVGRV</sequence>
<dbReference type="AlphaFoldDB" id="A0A848BU71"/>
<evidence type="ECO:0000313" key="1">
    <source>
        <dbReference type="EMBL" id="NME27754.1"/>
    </source>
</evidence>
<name>A0A848BU71_9FIRM</name>